<dbReference type="PROSITE" id="PS50884">
    <property type="entry name" value="ZF_DOF_2"/>
    <property type="match status" value="1"/>
</dbReference>
<name>A0ABR2QHB9_9ROSI</name>
<evidence type="ECO:0000256" key="8">
    <source>
        <dbReference type="PROSITE-ProRule" id="PRU00071"/>
    </source>
</evidence>
<evidence type="ECO:0000256" key="5">
    <source>
        <dbReference type="ARBA" id="ARBA00023125"/>
    </source>
</evidence>
<evidence type="ECO:0000313" key="13">
    <source>
        <dbReference type="Proteomes" id="UP001396334"/>
    </source>
</evidence>
<feature type="domain" description="Dof-type" evidence="11">
    <location>
        <begin position="37"/>
        <end position="91"/>
    </location>
</feature>
<dbReference type="PROSITE" id="PS01361">
    <property type="entry name" value="ZF_DOF_1"/>
    <property type="match status" value="1"/>
</dbReference>
<comment type="function">
    <text evidence="9">Transcription factor that binds specifically to a 5'-AA[AG]G-3' consensus core sequence.</text>
</comment>
<organism evidence="12 13">
    <name type="scientific">Hibiscus sabdariffa</name>
    <name type="common">roselle</name>
    <dbReference type="NCBI Taxonomy" id="183260"/>
    <lineage>
        <taxon>Eukaryota</taxon>
        <taxon>Viridiplantae</taxon>
        <taxon>Streptophyta</taxon>
        <taxon>Embryophyta</taxon>
        <taxon>Tracheophyta</taxon>
        <taxon>Spermatophyta</taxon>
        <taxon>Magnoliopsida</taxon>
        <taxon>eudicotyledons</taxon>
        <taxon>Gunneridae</taxon>
        <taxon>Pentapetalae</taxon>
        <taxon>rosids</taxon>
        <taxon>malvids</taxon>
        <taxon>Malvales</taxon>
        <taxon>Malvaceae</taxon>
        <taxon>Malvoideae</taxon>
        <taxon>Hibiscus</taxon>
    </lineage>
</organism>
<dbReference type="PANTHER" id="PTHR31992">
    <property type="entry name" value="DOF ZINC FINGER PROTEIN DOF1.4-RELATED"/>
    <property type="match status" value="1"/>
</dbReference>
<evidence type="ECO:0000256" key="10">
    <source>
        <dbReference type="SAM" id="MobiDB-lite"/>
    </source>
</evidence>
<dbReference type="Pfam" id="PF02701">
    <property type="entry name" value="Zn_ribbon_Dof"/>
    <property type="match status" value="1"/>
</dbReference>
<reference evidence="12 13" key="1">
    <citation type="journal article" date="2024" name="G3 (Bethesda)">
        <title>Genome assembly of Hibiscus sabdariffa L. provides insights into metabolisms of medicinal natural products.</title>
        <authorList>
            <person name="Kim T."/>
        </authorList>
    </citation>
    <scope>NUCLEOTIDE SEQUENCE [LARGE SCALE GENOMIC DNA]</scope>
    <source>
        <strain evidence="12">TK-2024</strain>
        <tissue evidence="12">Old leaves</tissue>
    </source>
</reference>
<keyword evidence="4 9" id="KW-0805">Transcription regulation</keyword>
<keyword evidence="7 8" id="KW-0539">Nucleus</keyword>
<dbReference type="EMBL" id="JBBPBN010000038">
    <property type="protein sequence ID" value="KAK9000075.1"/>
    <property type="molecule type" value="Genomic_DNA"/>
</dbReference>
<sequence>MQEIHSIEAGFIFSGGVGGGGGDRRLRPHHHHHHQALKCPRCDSLNTKFCYYNNYNLSQPRHFCKSCRRYWTKGGILRNVPVGGGCRKAKRTKTKPSSEAALALPHPEQQHSEQAEANSHSSSESSSLTATNSNVAVTDNNKSDNNNGHAGGTAEAVSAVSEPKLYGSPNNLGFEPGLLEQGPDCGIFSGTGSFTSLSTSSNNETPSFGFDKVLNEEVQWQQQQKMMSVGGEGSLDPTVMGSRSENGFGALDWQGDGDQGLFDLPNDHWTDQDHPTLYFSGFIASFVGIKCVVLNHWTLGAGPPLVLHCSSAVLQVCCSWGPVVGHKLLLKPPSIIRKSIRLTSKNHIQSKQNLGRKGPQIKMLAIAMKRSHGLTGYNHVSCHCQSAIFVLTGCPNQQDIETCFRTSRSLLSCDKRQRFAVRVPTWLVGVYLSLIFDKFKEPSSPFFTIDIL</sequence>
<gene>
    <name evidence="12" type="ORF">V6N11_082209</name>
</gene>
<keyword evidence="6 9" id="KW-0804">Transcription</keyword>
<evidence type="ECO:0000256" key="7">
    <source>
        <dbReference type="ARBA" id="ARBA00023242"/>
    </source>
</evidence>
<feature type="compositionally biased region" description="Low complexity" evidence="10">
    <location>
        <begin position="115"/>
        <end position="134"/>
    </location>
</feature>
<evidence type="ECO:0000256" key="1">
    <source>
        <dbReference type="ARBA" id="ARBA00022723"/>
    </source>
</evidence>
<evidence type="ECO:0000256" key="3">
    <source>
        <dbReference type="ARBA" id="ARBA00022833"/>
    </source>
</evidence>
<keyword evidence="13" id="KW-1185">Reference proteome</keyword>
<feature type="region of interest" description="Disordered" evidence="10">
    <location>
        <begin position="82"/>
        <end position="156"/>
    </location>
</feature>
<proteinExistence type="predicted"/>
<accession>A0ABR2QHB9</accession>
<dbReference type="PANTHER" id="PTHR31992:SF205">
    <property type="entry name" value="DOF ZINC FINGER PROTEIN"/>
    <property type="match status" value="1"/>
</dbReference>
<comment type="subcellular location">
    <subcellularLocation>
        <location evidence="8 9">Nucleus</location>
    </subcellularLocation>
</comment>
<dbReference type="Proteomes" id="UP001396334">
    <property type="component" value="Unassembled WGS sequence"/>
</dbReference>
<evidence type="ECO:0000256" key="9">
    <source>
        <dbReference type="RuleBase" id="RU369094"/>
    </source>
</evidence>
<feature type="compositionally biased region" description="Polar residues" evidence="10">
    <location>
        <begin position="135"/>
        <end position="148"/>
    </location>
</feature>
<evidence type="ECO:0000259" key="11">
    <source>
        <dbReference type="PROSITE" id="PS50884"/>
    </source>
</evidence>
<keyword evidence="3 9" id="KW-0862">Zinc</keyword>
<evidence type="ECO:0000256" key="6">
    <source>
        <dbReference type="ARBA" id="ARBA00023163"/>
    </source>
</evidence>
<protein>
    <recommendedName>
        <fullName evidence="9">Dof zinc finger protein</fullName>
    </recommendedName>
</protein>
<evidence type="ECO:0000256" key="2">
    <source>
        <dbReference type="ARBA" id="ARBA00022771"/>
    </source>
</evidence>
<keyword evidence="2 8" id="KW-0863">Zinc-finger</keyword>
<evidence type="ECO:0000256" key="4">
    <source>
        <dbReference type="ARBA" id="ARBA00023015"/>
    </source>
</evidence>
<dbReference type="InterPro" id="IPR045174">
    <property type="entry name" value="Dof"/>
</dbReference>
<keyword evidence="1 9" id="KW-0479">Metal-binding</keyword>
<dbReference type="InterPro" id="IPR003851">
    <property type="entry name" value="Znf_Dof"/>
</dbReference>
<keyword evidence="5 8" id="KW-0238">DNA-binding</keyword>
<evidence type="ECO:0000313" key="12">
    <source>
        <dbReference type="EMBL" id="KAK9000075.1"/>
    </source>
</evidence>
<comment type="caution">
    <text evidence="12">The sequence shown here is derived from an EMBL/GenBank/DDBJ whole genome shotgun (WGS) entry which is preliminary data.</text>
</comment>